<proteinExistence type="predicted"/>
<gene>
    <name evidence="1" type="primary">RvY_12253-1</name>
    <name evidence="1" type="synonym">RvY_12253.1</name>
    <name evidence="1" type="ORF">RvY_12253</name>
</gene>
<accession>A0A1D1VSM3</accession>
<reference evidence="1 2" key="1">
    <citation type="journal article" date="2016" name="Nat. Commun.">
        <title>Extremotolerant tardigrade genome and improved radiotolerance of human cultured cells by tardigrade-unique protein.</title>
        <authorList>
            <person name="Hashimoto T."/>
            <person name="Horikawa D.D."/>
            <person name="Saito Y."/>
            <person name="Kuwahara H."/>
            <person name="Kozuka-Hata H."/>
            <person name="Shin-I T."/>
            <person name="Minakuchi Y."/>
            <person name="Ohishi K."/>
            <person name="Motoyama A."/>
            <person name="Aizu T."/>
            <person name="Enomoto A."/>
            <person name="Kondo K."/>
            <person name="Tanaka S."/>
            <person name="Hara Y."/>
            <person name="Koshikawa S."/>
            <person name="Sagara H."/>
            <person name="Miura T."/>
            <person name="Yokobori S."/>
            <person name="Miyagawa K."/>
            <person name="Suzuki Y."/>
            <person name="Kubo T."/>
            <person name="Oyama M."/>
            <person name="Kohara Y."/>
            <person name="Fujiyama A."/>
            <person name="Arakawa K."/>
            <person name="Katayama T."/>
            <person name="Toyoda A."/>
            <person name="Kunieda T."/>
        </authorList>
    </citation>
    <scope>NUCLEOTIDE SEQUENCE [LARGE SCALE GENOMIC DNA]</scope>
    <source>
        <strain evidence="1 2">YOKOZUNA-1</strain>
    </source>
</reference>
<sequence>MSWKSQWLKPTYSTDRAKQTSNPFRMIALPNLLQVEQNHLLMSCLYPESRIPNHKVTSTQAADLAYKKRAVAYCINVSSKQRRSLSSVQKLFRKVTSTRQLREWGRHVEEGGSRIDKLKAMRLETGEKFFLAKQKPNVVKDLDIQQWAVTANRKICLSGFTGSPH</sequence>
<evidence type="ECO:0000313" key="2">
    <source>
        <dbReference type="Proteomes" id="UP000186922"/>
    </source>
</evidence>
<protein>
    <submittedName>
        <fullName evidence="1">Uncharacterized protein</fullName>
    </submittedName>
</protein>
<dbReference type="OrthoDB" id="10051656at2759"/>
<dbReference type="AlphaFoldDB" id="A0A1D1VSM3"/>
<evidence type="ECO:0000313" key="1">
    <source>
        <dbReference type="EMBL" id="GAV01559.1"/>
    </source>
</evidence>
<name>A0A1D1VSM3_RAMVA</name>
<comment type="caution">
    <text evidence="1">The sequence shown here is derived from an EMBL/GenBank/DDBJ whole genome shotgun (WGS) entry which is preliminary data.</text>
</comment>
<organism evidence="1 2">
    <name type="scientific">Ramazzottius varieornatus</name>
    <name type="common">Water bear</name>
    <name type="synonym">Tardigrade</name>
    <dbReference type="NCBI Taxonomy" id="947166"/>
    <lineage>
        <taxon>Eukaryota</taxon>
        <taxon>Metazoa</taxon>
        <taxon>Ecdysozoa</taxon>
        <taxon>Tardigrada</taxon>
        <taxon>Eutardigrada</taxon>
        <taxon>Parachela</taxon>
        <taxon>Hypsibioidea</taxon>
        <taxon>Ramazzottiidae</taxon>
        <taxon>Ramazzottius</taxon>
    </lineage>
</organism>
<dbReference type="EMBL" id="BDGG01000007">
    <property type="protein sequence ID" value="GAV01559.1"/>
    <property type="molecule type" value="Genomic_DNA"/>
</dbReference>
<dbReference type="Proteomes" id="UP000186922">
    <property type="component" value="Unassembled WGS sequence"/>
</dbReference>
<keyword evidence="2" id="KW-1185">Reference proteome</keyword>